<dbReference type="Proteomes" id="UP000738325">
    <property type="component" value="Unassembled WGS sequence"/>
</dbReference>
<dbReference type="PROSITE" id="PS50128">
    <property type="entry name" value="SURP"/>
    <property type="match status" value="2"/>
</dbReference>
<evidence type="ECO:0000313" key="10">
    <source>
        <dbReference type="EMBL" id="KAG0320027.1"/>
    </source>
</evidence>
<dbReference type="Pfam" id="PF12230">
    <property type="entry name" value="PRP21_like_P"/>
    <property type="match status" value="1"/>
</dbReference>
<gene>
    <name evidence="10" type="ORF">BGZ99_004710</name>
</gene>
<dbReference type="SUPFAM" id="SSF54236">
    <property type="entry name" value="Ubiquitin-like"/>
    <property type="match status" value="1"/>
</dbReference>
<evidence type="ECO:0000313" key="11">
    <source>
        <dbReference type="Proteomes" id="UP000738325"/>
    </source>
</evidence>
<dbReference type="SMART" id="SM00648">
    <property type="entry name" value="SWAP"/>
    <property type="match status" value="2"/>
</dbReference>
<dbReference type="GO" id="GO:0071004">
    <property type="term" value="C:U2-type prespliceosome"/>
    <property type="evidence" value="ECO:0007669"/>
    <property type="project" value="TreeGrafter"/>
</dbReference>
<feature type="compositionally biased region" description="Acidic residues" evidence="7">
    <location>
        <begin position="316"/>
        <end position="336"/>
    </location>
</feature>
<feature type="region of interest" description="Disordered" evidence="7">
    <location>
        <begin position="312"/>
        <end position="346"/>
    </location>
</feature>
<dbReference type="InterPro" id="IPR045146">
    <property type="entry name" value="SF3A1"/>
</dbReference>
<dbReference type="Pfam" id="PF01805">
    <property type="entry name" value="Surp"/>
    <property type="match status" value="2"/>
</dbReference>
<reference evidence="10" key="1">
    <citation type="journal article" date="2020" name="Fungal Divers.">
        <title>Resolving the Mortierellaceae phylogeny through synthesis of multi-gene phylogenetics and phylogenomics.</title>
        <authorList>
            <person name="Vandepol N."/>
            <person name="Liber J."/>
            <person name="Desiro A."/>
            <person name="Na H."/>
            <person name="Kennedy M."/>
            <person name="Barry K."/>
            <person name="Grigoriev I.V."/>
            <person name="Miller A.N."/>
            <person name="O'Donnell K."/>
            <person name="Stajich J.E."/>
            <person name="Bonito G."/>
        </authorList>
    </citation>
    <scope>NUCLEOTIDE SEQUENCE</scope>
    <source>
        <strain evidence="10">REB-010B</strain>
    </source>
</reference>
<feature type="region of interest" description="Disordered" evidence="7">
    <location>
        <begin position="567"/>
        <end position="663"/>
    </location>
</feature>
<dbReference type="PANTHER" id="PTHR15316:SF1">
    <property type="entry name" value="SPLICING FACTOR 3A SUBUNIT 1"/>
    <property type="match status" value="1"/>
</dbReference>
<dbReference type="OrthoDB" id="447637at2759"/>
<feature type="domain" description="Ubiquitin-like" evidence="8">
    <location>
        <begin position="705"/>
        <end position="744"/>
    </location>
</feature>
<dbReference type="InterPro" id="IPR000626">
    <property type="entry name" value="Ubiquitin-like_dom"/>
</dbReference>
<dbReference type="SUPFAM" id="SSF109905">
    <property type="entry name" value="Surp module (SWAP domain)"/>
    <property type="match status" value="2"/>
</dbReference>
<evidence type="ECO:0000256" key="7">
    <source>
        <dbReference type="SAM" id="MobiDB-lite"/>
    </source>
</evidence>
<keyword evidence="6" id="KW-0539">Nucleus</keyword>
<dbReference type="PROSITE" id="PS50053">
    <property type="entry name" value="UBIQUITIN_2"/>
    <property type="match status" value="1"/>
</dbReference>
<dbReference type="Gene3D" id="1.10.10.790">
    <property type="entry name" value="Surp module"/>
    <property type="match status" value="2"/>
</dbReference>
<name>A0A9P6UUD6_9FUNG</name>
<feature type="compositionally biased region" description="Low complexity" evidence="7">
    <location>
        <begin position="644"/>
        <end position="662"/>
    </location>
</feature>
<dbReference type="GO" id="GO:0045292">
    <property type="term" value="P:mRNA cis splicing, via spliceosome"/>
    <property type="evidence" value="ECO:0007669"/>
    <property type="project" value="InterPro"/>
</dbReference>
<keyword evidence="3" id="KW-0747">Spliceosome</keyword>
<sequence length="758" mass="83224">MSIAPPPLPSAIHGFGAQNGIEEASLASDMDSTVEDVASVGIIYPPPHIREIADKTAAWVSGSDMGALVEERLRQKEKNNAKFCFLNTTDPYHAYYAFKVKEAKSGKAPKAAELKAEVDAKVEEAIKPPPEEPQSLEFMTPMPSVSAQDLDVLKLTAQFVARNGRQFMVSLAQREARNYQFEFLRPNHSLFNYFSKLVDQYTKILVPSPEMLEQIDSRADNKYAVQDIVMKRVEYTAYQQEVRKKKDEKEDAERQAFLSINWQDFVVVRTIEFTEADDAEDLPPPKSLRELETMSLTQKRMMQVLAETENVPDVPQDIEIDDDNDDVDMEDSDDEQDHITPQAQEEPTNIKDVVMTAPQLTAPMKIREDYVPKAFKGRTGAALEEATQTCPRCGEQVKLSEMDEHVRVELLDPRWKELRDQAEAKTKASNMVIDGTDIARNLSLLKAHRTDIFSSEEEQKKNAEEERKRQIERAVNGWDGQSTSVAITAQRNAAAAAAAGGAGYGPDASQMGEPSIGPQFGQPAAQPPLYRQPGTYNQTFRVQPGGPPPIPPPGMAPPPGMMGIPPPHYGQQPPLGMPGGPGFYPGPPGLAPPPASANLPPRPTNLAAPSVPQGNMPAQTPPVGRHAEEDMTDRDSKRFKSEHNSPLPSSPAVPASSSNAVPTAGGSSWITLEIQFADAEEIKPEWNRDKVSSVKVENLVNGTMISTVKDKIFAATGFPVGKQKLLLSDGTVAKNQSTLGEYGFRIGQRGELRLAVKK</sequence>
<dbReference type="GO" id="GO:0071013">
    <property type="term" value="C:catalytic step 2 spliceosome"/>
    <property type="evidence" value="ECO:0007669"/>
    <property type="project" value="TreeGrafter"/>
</dbReference>
<evidence type="ECO:0000256" key="3">
    <source>
        <dbReference type="ARBA" id="ARBA00022728"/>
    </source>
</evidence>
<keyword evidence="5" id="KW-0508">mRNA splicing</keyword>
<comment type="caution">
    <text evidence="10">The sequence shown here is derived from an EMBL/GenBank/DDBJ whole genome shotgun (WGS) entry which is preliminary data.</text>
</comment>
<proteinExistence type="predicted"/>
<feature type="compositionally biased region" description="Pro residues" evidence="7">
    <location>
        <begin position="584"/>
        <end position="603"/>
    </location>
</feature>
<dbReference type="FunFam" id="1.10.10.790:FF:000001">
    <property type="entry name" value="Splicing factor 3a, subunit 1"/>
    <property type="match status" value="1"/>
</dbReference>
<keyword evidence="11" id="KW-1185">Reference proteome</keyword>
<evidence type="ECO:0000259" key="9">
    <source>
        <dbReference type="PROSITE" id="PS50128"/>
    </source>
</evidence>
<dbReference type="GO" id="GO:0000381">
    <property type="term" value="P:regulation of alternative mRNA splicing, via spliceosome"/>
    <property type="evidence" value="ECO:0007669"/>
    <property type="project" value="TreeGrafter"/>
</dbReference>
<organism evidence="10 11">
    <name type="scientific">Dissophora globulifera</name>
    <dbReference type="NCBI Taxonomy" id="979702"/>
    <lineage>
        <taxon>Eukaryota</taxon>
        <taxon>Fungi</taxon>
        <taxon>Fungi incertae sedis</taxon>
        <taxon>Mucoromycota</taxon>
        <taxon>Mortierellomycotina</taxon>
        <taxon>Mortierellomycetes</taxon>
        <taxon>Mortierellales</taxon>
        <taxon>Mortierellaceae</taxon>
        <taxon>Dissophora</taxon>
    </lineage>
</organism>
<evidence type="ECO:0000259" key="8">
    <source>
        <dbReference type="PROSITE" id="PS50053"/>
    </source>
</evidence>
<dbReference type="InterPro" id="IPR000061">
    <property type="entry name" value="Surp"/>
</dbReference>
<accession>A0A9P6UUD6</accession>
<dbReference type="PANTHER" id="PTHR15316">
    <property type="entry name" value="SPLICEOSOME ASSOCIATED PROTEIN 114/SWAP SPLICING FACTOR-RELATED"/>
    <property type="match status" value="1"/>
</dbReference>
<comment type="subcellular location">
    <subcellularLocation>
        <location evidence="1">Nucleus</location>
    </subcellularLocation>
</comment>
<dbReference type="GO" id="GO:0003723">
    <property type="term" value="F:RNA binding"/>
    <property type="evidence" value="ECO:0007669"/>
    <property type="project" value="InterPro"/>
</dbReference>
<dbReference type="AlphaFoldDB" id="A0A9P6UUD6"/>
<dbReference type="FunFam" id="1.10.10.790:FF:000002">
    <property type="entry name" value="Splicing factor 3A subunit 1"/>
    <property type="match status" value="1"/>
</dbReference>
<dbReference type="InterPro" id="IPR022030">
    <property type="entry name" value="SF3A1_dom"/>
</dbReference>
<dbReference type="InterPro" id="IPR035967">
    <property type="entry name" value="SWAP/Surp_sf"/>
</dbReference>
<feature type="domain" description="SURP motif" evidence="9">
    <location>
        <begin position="152"/>
        <end position="194"/>
    </location>
</feature>
<keyword evidence="4" id="KW-0677">Repeat</keyword>
<dbReference type="GO" id="GO:0005686">
    <property type="term" value="C:U2 snRNP"/>
    <property type="evidence" value="ECO:0007669"/>
    <property type="project" value="UniProtKB-ARBA"/>
</dbReference>
<feature type="compositionally biased region" description="Basic and acidic residues" evidence="7">
    <location>
        <begin position="625"/>
        <end position="643"/>
    </location>
</feature>
<keyword evidence="2" id="KW-0507">mRNA processing</keyword>
<dbReference type="InterPro" id="IPR029071">
    <property type="entry name" value="Ubiquitin-like_domsf"/>
</dbReference>
<evidence type="ECO:0000256" key="4">
    <source>
        <dbReference type="ARBA" id="ARBA00022737"/>
    </source>
</evidence>
<evidence type="ECO:0000256" key="1">
    <source>
        <dbReference type="ARBA" id="ARBA00004123"/>
    </source>
</evidence>
<dbReference type="EMBL" id="JAAAIP010000298">
    <property type="protein sequence ID" value="KAG0320027.1"/>
    <property type="molecule type" value="Genomic_DNA"/>
</dbReference>
<evidence type="ECO:0000256" key="5">
    <source>
        <dbReference type="ARBA" id="ARBA00023187"/>
    </source>
</evidence>
<feature type="domain" description="SURP motif" evidence="9">
    <location>
        <begin position="52"/>
        <end position="96"/>
    </location>
</feature>
<dbReference type="Gene3D" id="3.10.20.90">
    <property type="entry name" value="Phosphatidylinositol 3-kinase Catalytic Subunit, Chain A, domain 1"/>
    <property type="match status" value="1"/>
</dbReference>
<evidence type="ECO:0000256" key="6">
    <source>
        <dbReference type="ARBA" id="ARBA00023242"/>
    </source>
</evidence>
<protein>
    <submittedName>
        <fullName evidence="10">Uncharacterized protein</fullName>
    </submittedName>
</protein>
<evidence type="ECO:0000256" key="2">
    <source>
        <dbReference type="ARBA" id="ARBA00022664"/>
    </source>
</evidence>